<dbReference type="GO" id="GO:0046872">
    <property type="term" value="F:metal ion binding"/>
    <property type="evidence" value="ECO:0007669"/>
    <property type="project" value="UniProtKB-KW"/>
</dbReference>
<feature type="binding site" evidence="1">
    <location>
        <position position="57"/>
    </location>
    <ligand>
        <name>Mg(2+)</name>
        <dbReference type="ChEBI" id="CHEBI:18420"/>
        <label>1</label>
    </ligand>
</feature>
<keyword evidence="1" id="KW-0460">Magnesium</keyword>
<evidence type="ECO:0000256" key="1">
    <source>
        <dbReference type="PIRSR" id="PIRSR605502-1"/>
    </source>
</evidence>
<dbReference type="Pfam" id="PF01661">
    <property type="entry name" value="Macro"/>
    <property type="match status" value="1"/>
</dbReference>
<feature type="binding site" evidence="1">
    <location>
        <position position="56"/>
    </location>
    <ligand>
        <name>Mg(2+)</name>
        <dbReference type="ChEBI" id="CHEBI:18420"/>
        <label>1</label>
    </ligand>
</feature>
<dbReference type="Pfam" id="PF03747">
    <property type="entry name" value="ADP_ribosyl_GH"/>
    <property type="match status" value="1"/>
</dbReference>
<keyword evidence="1" id="KW-0479">Metal-binding</keyword>
<dbReference type="SUPFAM" id="SSF101478">
    <property type="entry name" value="ADP-ribosylglycohydrolase"/>
    <property type="match status" value="1"/>
</dbReference>
<feature type="binding site" evidence="1">
    <location>
        <position position="55"/>
    </location>
    <ligand>
        <name>Mg(2+)</name>
        <dbReference type="ChEBI" id="CHEBI:18420"/>
        <label>1</label>
    </ligand>
</feature>
<dbReference type="InterPro" id="IPR036705">
    <property type="entry name" value="Ribosyl_crysJ1_sf"/>
</dbReference>
<accession>A0A541B4F1</accession>
<proteinExistence type="predicted"/>
<reference evidence="3 4" key="1">
    <citation type="submission" date="2019-06" db="EMBL/GenBank/DDBJ databases">
        <title>Rhodococcus spaelei sp. nov., isolated from a cave.</title>
        <authorList>
            <person name="Lee S.D."/>
        </authorList>
    </citation>
    <scope>NUCLEOTIDE SEQUENCE [LARGE SCALE GENOMIC DNA]</scope>
    <source>
        <strain evidence="3 4">C9-5</strain>
    </source>
</reference>
<dbReference type="AlphaFoldDB" id="A0A541B4F1"/>
<dbReference type="SMART" id="SM00506">
    <property type="entry name" value="A1pp"/>
    <property type="match status" value="1"/>
</dbReference>
<dbReference type="PANTHER" id="PTHR11106:SF27">
    <property type="entry name" value="MACRO DOMAIN-CONTAINING PROTEIN"/>
    <property type="match status" value="1"/>
</dbReference>
<dbReference type="InterPro" id="IPR005502">
    <property type="entry name" value="Ribosyl_crysJ1"/>
</dbReference>
<keyword evidence="4" id="KW-1185">Reference proteome</keyword>
<evidence type="ECO:0000259" key="2">
    <source>
        <dbReference type="PROSITE" id="PS51154"/>
    </source>
</evidence>
<dbReference type="PANTHER" id="PTHR11106">
    <property type="entry name" value="GANGLIOSIDE INDUCED DIFFERENTIATION ASSOCIATED PROTEIN 2-RELATED"/>
    <property type="match status" value="1"/>
</dbReference>
<dbReference type="Proteomes" id="UP000316256">
    <property type="component" value="Unassembled WGS sequence"/>
</dbReference>
<name>A0A541B4F1_9NOCA</name>
<dbReference type="NCBIfam" id="NF001664">
    <property type="entry name" value="PRK00431.1-6"/>
    <property type="match status" value="1"/>
</dbReference>
<gene>
    <name evidence="3" type="ORF">FK531_16665</name>
</gene>
<sequence>MKLNSQQCDRASGVLLASAAGDALGAGYEFTYPAAQTPIEMIGGGPFHWEPGEWTDDTAMALAIAEVAATGGDIRRGAGLDAVAAQFVRWFDSKPKDIGNQTSAVLSARPAGAAAMQARARALTGRKAGNGSLMRTAPVALAYLDDEKGCLDAASAISSLTHDDPTAAQACQLWTHAIRHAVLHGTFDGVRGYLKVAAADVAEFWGPLLDQAENGTPADFSNNGWVVHALQTAWWAITSTDDSDDRHLPRALEAAVRAGGDTDTTAAIAGGLLGARWGASAVPAGWRRILHGWPGHTAPDLVRLAMETVRGGRDDDQATTSIRVVRGDITAVHADAIINAANSSLLGGGGVDGAIHRAGGPAVLDACKTLRATTLPDGLAVGAAVATTAGNLPAQWIIHTVGPRHSTTEDRTDLLRSAYTRSLTLADSLGARTVAFPLISAGAYGWPRHDAVNVAVDAVTTATTDVDVVTLVAYDDETATLIRRALTR</sequence>
<organism evidence="3 4">
    <name type="scientific">Rhodococcus spelaei</name>
    <dbReference type="NCBI Taxonomy" id="2546320"/>
    <lineage>
        <taxon>Bacteria</taxon>
        <taxon>Bacillati</taxon>
        <taxon>Actinomycetota</taxon>
        <taxon>Actinomycetes</taxon>
        <taxon>Mycobacteriales</taxon>
        <taxon>Nocardiaceae</taxon>
        <taxon>Rhodococcus</taxon>
    </lineage>
</organism>
<evidence type="ECO:0000313" key="3">
    <source>
        <dbReference type="EMBL" id="TQF67191.1"/>
    </source>
</evidence>
<comment type="caution">
    <text evidence="3">The sequence shown here is derived from an EMBL/GenBank/DDBJ whole genome shotgun (WGS) entry which is preliminary data.</text>
</comment>
<feature type="binding site" evidence="1">
    <location>
        <position position="264"/>
    </location>
    <ligand>
        <name>Mg(2+)</name>
        <dbReference type="ChEBI" id="CHEBI:18420"/>
        <label>1</label>
    </ligand>
</feature>
<evidence type="ECO:0000313" key="4">
    <source>
        <dbReference type="Proteomes" id="UP000316256"/>
    </source>
</evidence>
<dbReference type="Gene3D" id="3.40.220.10">
    <property type="entry name" value="Leucine Aminopeptidase, subunit E, domain 1"/>
    <property type="match status" value="1"/>
</dbReference>
<comment type="cofactor">
    <cofactor evidence="1">
        <name>Mg(2+)</name>
        <dbReference type="ChEBI" id="CHEBI:18420"/>
    </cofactor>
    <text evidence="1">Binds 2 magnesium ions per subunit.</text>
</comment>
<dbReference type="OrthoDB" id="9798107at2"/>
<dbReference type="InterPro" id="IPR002589">
    <property type="entry name" value="Macro_dom"/>
</dbReference>
<dbReference type="InterPro" id="IPR043472">
    <property type="entry name" value="Macro_dom-like"/>
</dbReference>
<dbReference type="Gene3D" id="1.10.4080.10">
    <property type="entry name" value="ADP-ribosylation/Crystallin J1"/>
    <property type="match status" value="1"/>
</dbReference>
<dbReference type="SUPFAM" id="SSF52949">
    <property type="entry name" value="Macro domain-like"/>
    <property type="match status" value="1"/>
</dbReference>
<dbReference type="EMBL" id="VIGH01000007">
    <property type="protein sequence ID" value="TQF67191.1"/>
    <property type="molecule type" value="Genomic_DNA"/>
</dbReference>
<protein>
    <submittedName>
        <fullName evidence="3">O-acetyl-ADP-ribose deacetylase</fullName>
    </submittedName>
</protein>
<feature type="binding site" evidence="1">
    <location>
        <position position="261"/>
    </location>
    <ligand>
        <name>Mg(2+)</name>
        <dbReference type="ChEBI" id="CHEBI:18420"/>
        <label>1</label>
    </ligand>
</feature>
<feature type="domain" description="Macro" evidence="2">
    <location>
        <begin position="309"/>
        <end position="488"/>
    </location>
</feature>
<feature type="binding site" evidence="1">
    <location>
        <position position="263"/>
    </location>
    <ligand>
        <name>Mg(2+)</name>
        <dbReference type="ChEBI" id="CHEBI:18420"/>
        <label>1</label>
    </ligand>
</feature>
<dbReference type="PROSITE" id="PS51154">
    <property type="entry name" value="MACRO"/>
    <property type="match status" value="1"/>
</dbReference>